<dbReference type="Pfam" id="PF09044">
    <property type="entry name" value="Kp4"/>
    <property type="match status" value="1"/>
</dbReference>
<feature type="chain" id="PRO_5015949427" evidence="1">
    <location>
        <begin position="30"/>
        <end position="159"/>
    </location>
</feature>
<protein>
    <submittedName>
        <fullName evidence="3">Killer toxin</fullName>
    </submittedName>
</protein>
<evidence type="ECO:0000313" key="3">
    <source>
        <dbReference type="EMBL" id="PVI04870.1"/>
    </source>
</evidence>
<keyword evidence="4" id="KW-1185">Reference proteome</keyword>
<dbReference type="InterPro" id="IPR011329">
    <property type="entry name" value="Killer_tox_Kp4/SMK"/>
</dbReference>
<feature type="domain" description="Killer toxin Kp4" evidence="2">
    <location>
        <begin position="22"/>
        <end position="139"/>
    </location>
</feature>
<dbReference type="Proteomes" id="UP000244855">
    <property type="component" value="Unassembled WGS sequence"/>
</dbReference>
<evidence type="ECO:0000259" key="2">
    <source>
        <dbReference type="Pfam" id="PF09044"/>
    </source>
</evidence>
<organism evidence="3 4">
    <name type="scientific">Periconia macrospinosa</name>
    <dbReference type="NCBI Taxonomy" id="97972"/>
    <lineage>
        <taxon>Eukaryota</taxon>
        <taxon>Fungi</taxon>
        <taxon>Dikarya</taxon>
        <taxon>Ascomycota</taxon>
        <taxon>Pezizomycotina</taxon>
        <taxon>Dothideomycetes</taxon>
        <taxon>Pleosporomycetidae</taxon>
        <taxon>Pleosporales</taxon>
        <taxon>Massarineae</taxon>
        <taxon>Periconiaceae</taxon>
        <taxon>Periconia</taxon>
    </lineage>
</organism>
<evidence type="ECO:0000313" key="4">
    <source>
        <dbReference type="Proteomes" id="UP000244855"/>
    </source>
</evidence>
<keyword evidence="1" id="KW-0732">Signal</keyword>
<reference evidence="3 4" key="1">
    <citation type="journal article" date="2018" name="Sci. Rep.">
        <title>Comparative genomics provides insights into the lifestyle and reveals functional heterogeneity of dark septate endophytic fungi.</title>
        <authorList>
            <person name="Knapp D.G."/>
            <person name="Nemeth J.B."/>
            <person name="Barry K."/>
            <person name="Hainaut M."/>
            <person name="Henrissat B."/>
            <person name="Johnson J."/>
            <person name="Kuo A."/>
            <person name="Lim J.H.P."/>
            <person name="Lipzen A."/>
            <person name="Nolan M."/>
            <person name="Ohm R.A."/>
            <person name="Tamas L."/>
            <person name="Grigoriev I.V."/>
            <person name="Spatafora J.W."/>
            <person name="Nagy L.G."/>
            <person name="Kovacs G.M."/>
        </authorList>
    </citation>
    <scope>NUCLEOTIDE SEQUENCE [LARGE SCALE GENOMIC DNA]</scope>
    <source>
        <strain evidence="3 4">DSE2036</strain>
    </source>
</reference>
<dbReference type="InterPro" id="IPR015131">
    <property type="entry name" value="Killer_tox_Kp4"/>
</dbReference>
<dbReference type="OrthoDB" id="4177994at2759"/>
<dbReference type="SUPFAM" id="SSF55221">
    <property type="entry name" value="Yeast killer toxins"/>
    <property type="match status" value="1"/>
</dbReference>
<feature type="signal peptide" evidence="1">
    <location>
        <begin position="1"/>
        <end position="29"/>
    </location>
</feature>
<accession>A0A2V1E6G2</accession>
<dbReference type="EMBL" id="KZ805318">
    <property type="protein sequence ID" value="PVI04870.1"/>
    <property type="molecule type" value="Genomic_DNA"/>
</dbReference>
<dbReference type="AlphaFoldDB" id="A0A2V1E6G2"/>
<gene>
    <name evidence="3" type="ORF">DM02DRAFT_725551</name>
</gene>
<sequence length="159" mass="16775">MKLTTIQPSPNIAILLAILVLFLPSLTTALGINCRGSAMCTGCKHPLVDLLSLTTTLPDTSSFKNGAQVACASCHMTKREGTCVFIKNLVGEGRSVSGKQVKEAMERLRGHGCGYCGSAPVREGGDGEDGDGEVVVNFVTEGCVRHGSRLCWGKFEGMV</sequence>
<evidence type="ECO:0000256" key="1">
    <source>
        <dbReference type="SAM" id="SignalP"/>
    </source>
</evidence>
<dbReference type="Gene3D" id="3.30.430.10">
    <property type="entry name" value="Killer Toxin P4, subunit A"/>
    <property type="match status" value="1"/>
</dbReference>
<dbReference type="GO" id="GO:0005576">
    <property type="term" value="C:extracellular region"/>
    <property type="evidence" value="ECO:0007669"/>
    <property type="project" value="InterPro"/>
</dbReference>
<name>A0A2V1E6G2_9PLEO</name>
<proteinExistence type="predicted"/>